<accession>K5XWX0</accession>
<dbReference type="AlphaFoldDB" id="K5XWX0"/>
<keyword evidence="2" id="KW-1185">Reference proteome</keyword>
<name>K5XWX0_AGABU</name>
<dbReference type="EMBL" id="JH971389">
    <property type="protein sequence ID" value="EKM79760.1"/>
    <property type="molecule type" value="Genomic_DNA"/>
</dbReference>
<dbReference type="HOGENOM" id="CLU_3124615_0_0_1"/>
<organism evidence="1 2">
    <name type="scientific">Agaricus bisporus var. burnettii (strain JB137-S8 / ATCC MYA-4627 / FGSC 10392)</name>
    <name type="common">White button mushroom</name>
    <dbReference type="NCBI Taxonomy" id="597362"/>
    <lineage>
        <taxon>Eukaryota</taxon>
        <taxon>Fungi</taxon>
        <taxon>Dikarya</taxon>
        <taxon>Basidiomycota</taxon>
        <taxon>Agaricomycotina</taxon>
        <taxon>Agaricomycetes</taxon>
        <taxon>Agaricomycetidae</taxon>
        <taxon>Agaricales</taxon>
        <taxon>Agaricineae</taxon>
        <taxon>Agaricaceae</taxon>
        <taxon>Agaricus</taxon>
    </lineage>
</organism>
<dbReference type="KEGG" id="abp:AGABI1DRAFT113063"/>
<dbReference type="InParanoid" id="K5XWX0"/>
<dbReference type="RefSeq" id="XP_007329105.1">
    <property type="nucleotide sequence ID" value="XM_007329043.1"/>
</dbReference>
<proteinExistence type="predicted"/>
<evidence type="ECO:0000313" key="1">
    <source>
        <dbReference type="EMBL" id="EKM79760.1"/>
    </source>
</evidence>
<protein>
    <submittedName>
        <fullName evidence="1">Uncharacterized protein</fullName>
    </submittedName>
</protein>
<dbReference type="GeneID" id="18823868"/>
<sequence>MVKAWGEIEMGGSGAMMVLLVEGRDEKVQELQDDELWVVDTLHRKIHRHL</sequence>
<dbReference type="Proteomes" id="UP000008493">
    <property type="component" value="Unassembled WGS sequence"/>
</dbReference>
<gene>
    <name evidence="1" type="ORF">AGABI1DRAFT_113063</name>
</gene>
<reference evidence="2" key="1">
    <citation type="journal article" date="2012" name="Proc. Natl. Acad. Sci. U.S.A.">
        <title>Genome sequence of the button mushroom Agaricus bisporus reveals mechanisms governing adaptation to a humic-rich ecological niche.</title>
        <authorList>
            <person name="Morin E."/>
            <person name="Kohler A."/>
            <person name="Baker A.R."/>
            <person name="Foulongne-Oriol M."/>
            <person name="Lombard V."/>
            <person name="Nagy L.G."/>
            <person name="Ohm R.A."/>
            <person name="Patyshakuliyeva A."/>
            <person name="Brun A."/>
            <person name="Aerts A.L."/>
            <person name="Bailey A.M."/>
            <person name="Billette C."/>
            <person name="Coutinho P.M."/>
            <person name="Deakin G."/>
            <person name="Doddapaneni H."/>
            <person name="Floudas D."/>
            <person name="Grimwood J."/>
            <person name="Hilden K."/>
            <person name="Kuees U."/>
            <person name="LaButti K.M."/>
            <person name="Lapidus A."/>
            <person name="Lindquist E.A."/>
            <person name="Lucas S.M."/>
            <person name="Murat C."/>
            <person name="Riley R.W."/>
            <person name="Salamov A.A."/>
            <person name="Schmutz J."/>
            <person name="Subramanian V."/>
            <person name="Woesten H.A.B."/>
            <person name="Xu J."/>
            <person name="Eastwood D.C."/>
            <person name="Foster G.D."/>
            <person name="Sonnenberg A.S."/>
            <person name="Cullen D."/>
            <person name="de Vries R.P."/>
            <person name="Lundell T."/>
            <person name="Hibbett D.S."/>
            <person name="Henrissat B."/>
            <person name="Burton K.S."/>
            <person name="Kerrigan R.W."/>
            <person name="Challen M.P."/>
            <person name="Grigoriev I.V."/>
            <person name="Martin F."/>
        </authorList>
    </citation>
    <scope>NUCLEOTIDE SEQUENCE [LARGE SCALE GENOMIC DNA]</scope>
    <source>
        <strain evidence="2">JB137-S8 / ATCC MYA-4627 / FGSC 10392</strain>
    </source>
</reference>
<evidence type="ECO:0000313" key="2">
    <source>
        <dbReference type="Proteomes" id="UP000008493"/>
    </source>
</evidence>